<evidence type="ECO:0000313" key="2">
    <source>
        <dbReference type="Proteomes" id="UP000648482"/>
    </source>
</evidence>
<name>A0ABR9E2R4_9GAMM</name>
<reference evidence="1 2" key="1">
    <citation type="submission" date="2015-06" db="EMBL/GenBank/DDBJ databases">
        <title>Genome sequence of Pseudoalteromonas aliena.</title>
        <authorList>
            <person name="Xie B.-B."/>
            <person name="Rong J.-C."/>
            <person name="Qin Q.-L."/>
            <person name="Zhang Y.-Z."/>
        </authorList>
    </citation>
    <scope>NUCLEOTIDE SEQUENCE [LARGE SCALE GENOMIC DNA]</scope>
    <source>
        <strain evidence="1 2">SW19</strain>
    </source>
</reference>
<evidence type="ECO:0008006" key="3">
    <source>
        <dbReference type="Google" id="ProtNLM"/>
    </source>
</evidence>
<keyword evidence="2" id="KW-1185">Reference proteome</keyword>
<proteinExistence type="predicted"/>
<sequence>MYNQGITYGQQGKFDDALNSFITLIEHFKGSSNEEFQKTIANSRVNIAEQALLDETPEQVLTLVAEVEKYSENPQHLAVMQFIRFLLDDKSIEEVFIALNAIPTEMKLTWGFREIKDYLTDNFEGEKLQQIQAVVSFFEQHKDIEKLRIELGLKS</sequence>
<evidence type="ECO:0000313" key="1">
    <source>
        <dbReference type="EMBL" id="MBE0360837.1"/>
    </source>
</evidence>
<gene>
    <name evidence="1" type="ORF">PALI_a2895</name>
</gene>
<organism evidence="1 2">
    <name type="scientific">Pseudoalteromonas aliena SW19</name>
    <dbReference type="NCBI Taxonomy" id="1314866"/>
    <lineage>
        <taxon>Bacteria</taxon>
        <taxon>Pseudomonadati</taxon>
        <taxon>Pseudomonadota</taxon>
        <taxon>Gammaproteobacteria</taxon>
        <taxon>Alteromonadales</taxon>
        <taxon>Pseudoalteromonadaceae</taxon>
        <taxon>Pseudoalteromonas</taxon>
    </lineage>
</organism>
<dbReference type="EMBL" id="AQGU01000028">
    <property type="protein sequence ID" value="MBE0360837.1"/>
    <property type="molecule type" value="Genomic_DNA"/>
</dbReference>
<dbReference type="Proteomes" id="UP000648482">
    <property type="component" value="Unassembled WGS sequence"/>
</dbReference>
<protein>
    <recommendedName>
        <fullName evidence="3">Tetratricopeptide repeat protein</fullName>
    </recommendedName>
</protein>
<accession>A0ABR9E2R4</accession>
<comment type="caution">
    <text evidence="1">The sequence shown here is derived from an EMBL/GenBank/DDBJ whole genome shotgun (WGS) entry which is preliminary data.</text>
</comment>